<reference evidence="2 4" key="1">
    <citation type="submission" date="2017-01" db="EMBL/GenBank/DDBJ databases">
        <authorList>
            <person name="Mah S.A."/>
            <person name="Swanson W.J."/>
            <person name="Moy G.W."/>
            <person name="Vacquier V.D."/>
        </authorList>
    </citation>
    <scope>NUCLEOTIDE SEQUENCE [LARGE SCALE GENOMIC DNA]</scope>
    <source>
        <strain evidence="2 4">DSM 16927</strain>
    </source>
</reference>
<gene>
    <name evidence="2" type="ORF">SAMN05421768_10228</name>
    <name evidence="3" type="ORF">SAMN05421768_10827</name>
</gene>
<organism evidence="2 4">
    <name type="scientific">Chryseobacterium joostei</name>
    <dbReference type="NCBI Taxonomy" id="112234"/>
    <lineage>
        <taxon>Bacteria</taxon>
        <taxon>Pseudomonadati</taxon>
        <taxon>Bacteroidota</taxon>
        <taxon>Flavobacteriia</taxon>
        <taxon>Flavobacteriales</taxon>
        <taxon>Weeksellaceae</taxon>
        <taxon>Chryseobacterium group</taxon>
        <taxon>Chryseobacterium</taxon>
    </lineage>
</organism>
<feature type="signal peptide" evidence="1">
    <location>
        <begin position="1"/>
        <end position="23"/>
    </location>
</feature>
<feature type="chain" id="PRO_5015068111" evidence="1">
    <location>
        <begin position="24"/>
        <end position="183"/>
    </location>
</feature>
<protein>
    <submittedName>
        <fullName evidence="2">Uncharacterized protein</fullName>
    </submittedName>
</protein>
<dbReference type="RefSeq" id="WP_228434919.1">
    <property type="nucleotide sequence ID" value="NZ_CP033926.1"/>
</dbReference>
<dbReference type="EMBL" id="FTNZ01000008">
    <property type="protein sequence ID" value="SIS46300.1"/>
    <property type="molecule type" value="Genomic_DNA"/>
</dbReference>
<evidence type="ECO:0000313" key="2">
    <source>
        <dbReference type="EMBL" id="SIS30591.1"/>
    </source>
</evidence>
<evidence type="ECO:0000256" key="1">
    <source>
        <dbReference type="SAM" id="SignalP"/>
    </source>
</evidence>
<proteinExistence type="predicted"/>
<accession>A0A1N7I0N7</accession>
<sequence>MINNNIKTALSSLLILATVTTKAQVAIGKQNITNVSVSLEFANTENGGFILPSITDKTNITVEESTIYDTTDHKVKYLKGSGVWTNLSEEDGTAATIGTADLSIQGLDKIEQSKAKTSIGDNGATDTTGGILVLTDSNKAMILPKVSSPHLNIINQAPGMIVYDTTKKQLAVYNGKVWSFWKP</sequence>
<name>A0A1N7I0N7_9FLAO</name>
<evidence type="ECO:0000313" key="3">
    <source>
        <dbReference type="EMBL" id="SIS46300.1"/>
    </source>
</evidence>
<dbReference type="AlphaFoldDB" id="A0A1N7I0N7"/>
<keyword evidence="1" id="KW-0732">Signal</keyword>
<evidence type="ECO:0000313" key="4">
    <source>
        <dbReference type="Proteomes" id="UP000186106"/>
    </source>
</evidence>
<dbReference type="Proteomes" id="UP000186106">
    <property type="component" value="Unassembled WGS sequence"/>
</dbReference>
<dbReference type="EMBL" id="FTNZ01000002">
    <property type="protein sequence ID" value="SIS30591.1"/>
    <property type="molecule type" value="Genomic_DNA"/>
</dbReference>